<feature type="region of interest" description="Disordered" evidence="1">
    <location>
        <begin position="138"/>
        <end position="163"/>
    </location>
</feature>
<evidence type="ECO:0000313" key="3">
    <source>
        <dbReference type="Proteomes" id="UP000000304"/>
    </source>
</evidence>
<reference evidence="2 3" key="1">
    <citation type="journal article" date="2007" name="Nature">
        <title>Evolution of genes and genomes on the Drosophila phylogeny.</title>
        <authorList>
            <consortium name="Drosophila 12 Genomes Consortium"/>
            <person name="Clark A.G."/>
            <person name="Eisen M.B."/>
            <person name="Smith D.R."/>
            <person name="Bergman C.M."/>
            <person name="Oliver B."/>
            <person name="Markow T.A."/>
            <person name="Kaufman T.C."/>
            <person name="Kellis M."/>
            <person name="Gelbart W."/>
            <person name="Iyer V.N."/>
            <person name="Pollard D.A."/>
            <person name="Sackton T.B."/>
            <person name="Larracuente A.M."/>
            <person name="Singh N.D."/>
            <person name="Abad J.P."/>
            <person name="Abt D.N."/>
            <person name="Adryan B."/>
            <person name="Aguade M."/>
            <person name="Akashi H."/>
            <person name="Anderson W.W."/>
            <person name="Aquadro C.F."/>
            <person name="Ardell D.H."/>
            <person name="Arguello R."/>
            <person name="Artieri C.G."/>
            <person name="Barbash D.A."/>
            <person name="Barker D."/>
            <person name="Barsanti P."/>
            <person name="Batterham P."/>
            <person name="Batzoglou S."/>
            <person name="Begun D."/>
            <person name="Bhutkar A."/>
            <person name="Blanco E."/>
            <person name="Bosak S.A."/>
            <person name="Bradley R.K."/>
            <person name="Brand A.D."/>
            <person name="Brent M.R."/>
            <person name="Brooks A.N."/>
            <person name="Brown R.H."/>
            <person name="Butlin R.K."/>
            <person name="Caggese C."/>
            <person name="Calvi B.R."/>
            <person name="Bernardo de Carvalho A."/>
            <person name="Caspi A."/>
            <person name="Castrezana S."/>
            <person name="Celniker S.E."/>
            <person name="Chang J.L."/>
            <person name="Chapple C."/>
            <person name="Chatterji S."/>
            <person name="Chinwalla A."/>
            <person name="Civetta A."/>
            <person name="Clifton S.W."/>
            <person name="Comeron J.M."/>
            <person name="Costello J.C."/>
            <person name="Coyne J.A."/>
            <person name="Daub J."/>
            <person name="David R.G."/>
            <person name="Delcher A.L."/>
            <person name="Delehaunty K."/>
            <person name="Do C.B."/>
            <person name="Ebling H."/>
            <person name="Edwards K."/>
            <person name="Eickbush T."/>
            <person name="Evans J.D."/>
            <person name="Filipski A."/>
            <person name="Findeiss S."/>
            <person name="Freyhult E."/>
            <person name="Fulton L."/>
            <person name="Fulton R."/>
            <person name="Garcia A.C."/>
            <person name="Gardiner A."/>
            <person name="Garfield D.A."/>
            <person name="Garvin B.E."/>
            <person name="Gibson G."/>
            <person name="Gilbert D."/>
            <person name="Gnerre S."/>
            <person name="Godfrey J."/>
            <person name="Good R."/>
            <person name="Gotea V."/>
            <person name="Gravely B."/>
            <person name="Greenberg A.J."/>
            <person name="Griffiths-Jones S."/>
            <person name="Gross S."/>
            <person name="Guigo R."/>
            <person name="Gustafson E.A."/>
            <person name="Haerty W."/>
            <person name="Hahn M.W."/>
            <person name="Halligan D.L."/>
            <person name="Halpern A.L."/>
            <person name="Halter G.M."/>
            <person name="Han M.V."/>
            <person name="Heger A."/>
            <person name="Hillier L."/>
            <person name="Hinrichs A.S."/>
            <person name="Holmes I."/>
            <person name="Hoskins R.A."/>
            <person name="Hubisz M.J."/>
            <person name="Hultmark D."/>
            <person name="Huntley M.A."/>
            <person name="Jaffe D.B."/>
            <person name="Jagadeeshan S."/>
            <person name="Jeck W.R."/>
            <person name="Johnson J."/>
            <person name="Jones C.D."/>
            <person name="Jordan W.C."/>
            <person name="Karpen G.H."/>
            <person name="Kataoka E."/>
            <person name="Keightley P.D."/>
            <person name="Kheradpour P."/>
            <person name="Kirkness E.F."/>
            <person name="Koerich L.B."/>
            <person name="Kristiansen K."/>
            <person name="Kudrna D."/>
            <person name="Kulathinal R.J."/>
            <person name="Kumar S."/>
            <person name="Kwok R."/>
            <person name="Lander E."/>
            <person name="Langley C.H."/>
            <person name="Lapoint R."/>
            <person name="Lazzaro B.P."/>
            <person name="Lee S.J."/>
            <person name="Levesque L."/>
            <person name="Li R."/>
            <person name="Lin C.F."/>
            <person name="Lin M.F."/>
            <person name="Lindblad-Toh K."/>
            <person name="Llopart A."/>
            <person name="Long M."/>
            <person name="Low L."/>
            <person name="Lozovsky E."/>
            <person name="Lu J."/>
            <person name="Luo M."/>
            <person name="Machado C.A."/>
            <person name="Makalowski W."/>
            <person name="Marzo M."/>
            <person name="Matsuda M."/>
            <person name="Matzkin L."/>
            <person name="McAllister B."/>
            <person name="McBride C.S."/>
            <person name="McKernan B."/>
            <person name="McKernan K."/>
            <person name="Mendez-Lago M."/>
            <person name="Minx P."/>
            <person name="Mollenhauer M.U."/>
            <person name="Montooth K."/>
            <person name="Mount S.M."/>
            <person name="Mu X."/>
            <person name="Myers E."/>
            <person name="Negre B."/>
            <person name="Newfeld S."/>
            <person name="Nielsen R."/>
            <person name="Noor M.A."/>
            <person name="O'Grady P."/>
            <person name="Pachter L."/>
            <person name="Papaceit M."/>
            <person name="Parisi M.J."/>
            <person name="Parisi M."/>
            <person name="Parts L."/>
            <person name="Pedersen J.S."/>
            <person name="Pesole G."/>
            <person name="Phillippy A.M."/>
            <person name="Ponting C.P."/>
            <person name="Pop M."/>
            <person name="Porcelli D."/>
            <person name="Powell J.R."/>
            <person name="Prohaska S."/>
            <person name="Pruitt K."/>
            <person name="Puig M."/>
            <person name="Quesneville H."/>
            <person name="Ram K.R."/>
            <person name="Rand D."/>
            <person name="Rasmussen M.D."/>
            <person name="Reed L.K."/>
            <person name="Reenan R."/>
            <person name="Reily A."/>
            <person name="Remington K.A."/>
            <person name="Rieger T.T."/>
            <person name="Ritchie M.G."/>
            <person name="Robin C."/>
            <person name="Rogers Y.H."/>
            <person name="Rohde C."/>
            <person name="Rozas J."/>
            <person name="Rubenfield M.J."/>
            <person name="Ruiz A."/>
            <person name="Russo S."/>
            <person name="Salzberg S.L."/>
            <person name="Sanchez-Gracia A."/>
            <person name="Saranga D.J."/>
            <person name="Sato H."/>
            <person name="Schaeffer S.W."/>
            <person name="Schatz M.C."/>
            <person name="Schlenke T."/>
            <person name="Schwartz R."/>
            <person name="Segarra C."/>
            <person name="Singh R.S."/>
            <person name="Sirot L."/>
            <person name="Sirota M."/>
            <person name="Sisneros N.B."/>
            <person name="Smith C.D."/>
            <person name="Smith T.F."/>
            <person name="Spieth J."/>
            <person name="Stage D.E."/>
            <person name="Stark A."/>
            <person name="Stephan W."/>
            <person name="Strausberg R.L."/>
            <person name="Strempel S."/>
            <person name="Sturgill D."/>
            <person name="Sutton G."/>
            <person name="Sutton G.G."/>
            <person name="Tao W."/>
            <person name="Teichmann S."/>
            <person name="Tobari Y.N."/>
            <person name="Tomimura Y."/>
            <person name="Tsolas J.M."/>
            <person name="Valente V.L."/>
            <person name="Venter E."/>
            <person name="Venter J.C."/>
            <person name="Vicario S."/>
            <person name="Vieira F.G."/>
            <person name="Vilella A.J."/>
            <person name="Villasante A."/>
            <person name="Walenz B."/>
            <person name="Wang J."/>
            <person name="Wasserman M."/>
            <person name="Watts T."/>
            <person name="Wilson D."/>
            <person name="Wilson R.K."/>
            <person name="Wing R.A."/>
            <person name="Wolfner M.F."/>
            <person name="Wong A."/>
            <person name="Wong G.K."/>
            <person name="Wu C.I."/>
            <person name="Wu G."/>
            <person name="Yamamoto D."/>
            <person name="Yang H.P."/>
            <person name="Yang S.P."/>
            <person name="Yorke J.A."/>
            <person name="Yoshida K."/>
            <person name="Zdobnov E."/>
            <person name="Zhang P."/>
            <person name="Zhang Y."/>
            <person name="Zimin A.V."/>
            <person name="Baldwin J."/>
            <person name="Abdouelleil A."/>
            <person name="Abdulkadir J."/>
            <person name="Abebe A."/>
            <person name="Abera B."/>
            <person name="Abreu J."/>
            <person name="Acer S.C."/>
            <person name="Aftuck L."/>
            <person name="Alexander A."/>
            <person name="An P."/>
            <person name="Anderson E."/>
            <person name="Anderson S."/>
            <person name="Arachi H."/>
            <person name="Azer M."/>
            <person name="Bachantsang P."/>
            <person name="Barry A."/>
            <person name="Bayul T."/>
            <person name="Berlin A."/>
            <person name="Bessette D."/>
            <person name="Bloom T."/>
            <person name="Blye J."/>
            <person name="Boguslavskiy L."/>
            <person name="Bonnet C."/>
            <person name="Boukhgalter B."/>
            <person name="Bourzgui I."/>
            <person name="Brown A."/>
            <person name="Cahill P."/>
            <person name="Channer S."/>
            <person name="Cheshatsang Y."/>
            <person name="Chuda L."/>
            <person name="Citroen M."/>
            <person name="Collymore A."/>
            <person name="Cooke P."/>
            <person name="Costello M."/>
            <person name="D'Aco K."/>
            <person name="Daza R."/>
            <person name="De Haan G."/>
            <person name="DeGray S."/>
            <person name="DeMaso C."/>
            <person name="Dhargay N."/>
            <person name="Dooley K."/>
            <person name="Dooley E."/>
            <person name="Doricent M."/>
            <person name="Dorje P."/>
            <person name="Dorjee K."/>
            <person name="Dupes A."/>
            <person name="Elong R."/>
            <person name="Falk J."/>
            <person name="Farina A."/>
            <person name="Faro S."/>
            <person name="Ferguson D."/>
            <person name="Fisher S."/>
            <person name="Foley C.D."/>
            <person name="Franke A."/>
            <person name="Friedrich D."/>
            <person name="Gadbois L."/>
            <person name="Gearin G."/>
            <person name="Gearin C.R."/>
            <person name="Giannoukos G."/>
            <person name="Goode T."/>
            <person name="Graham J."/>
            <person name="Grandbois E."/>
            <person name="Grewal S."/>
            <person name="Gyaltsen K."/>
            <person name="Hafez N."/>
            <person name="Hagos B."/>
            <person name="Hall J."/>
            <person name="Henson C."/>
            <person name="Hollinger A."/>
            <person name="Honan T."/>
            <person name="Huard M.D."/>
            <person name="Hughes L."/>
            <person name="Hurhula B."/>
            <person name="Husby M.E."/>
            <person name="Kamat A."/>
            <person name="Kanga B."/>
            <person name="Kashin S."/>
            <person name="Khazanovich D."/>
            <person name="Kisner P."/>
            <person name="Lance K."/>
            <person name="Lara M."/>
            <person name="Lee W."/>
            <person name="Lennon N."/>
            <person name="Letendre F."/>
            <person name="LeVine R."/>
            <person name="Lipovsky A."/>
            <person name="Liu X."/>
            <person name="Liu J."/>
            <person name="Liu S."/>
            <person name="Lokyitsang T."/>
            <person name="Lokyitsang Y."/>
            <person name="Lubonja R."/>
            <person name="Lui A."/>
            <person name="MacDonald P."/>
            <person name="Magnisalis V."/>
            <person name="Maru K."/>
            <person name="Matthews C."/>
            <person name="McCusker W."/>
            <person name="McDonough S."/>
            <person name="Mehta T."/>
            <person name="Meldrim J."/>
            <person name="Meneus L."/>
            <person name="Mihai O."/>
            <person name="Mihalev A."/>
            <person name="Mihova T."/>
            <person name="Mittelman R."/>
            <person name="Mlenga V."/>
            <person name="Montmayeur A."/>
            <person name="Mulrain L."/>
            <person name="Navidi A."/>
            <person name="Naylor J."/>
            <person name="Negash T."/>
            <person name="Nguyen T."/>
            <person name="Nguyen N."/>
            <person name="Nicol R."/>
            <person name="Norbu C."/>
            <person name="Norbu N."/>
            <person name="Novod N."/>
            <person name="O'Neill B."/>
            <person name="Osman S."/>
            <person name="Markiewicz E."/>
            <person name="Oyono O.L."/>
            <person name="Patti C."/>
            <person name="Phunkhang P."/>
            <person name="Pierre F."/>
            <person name="Priest M."/>
            <person name="Raghuraman S."/>
            <person name="Rege F."/>
            <person name="Reyes R."/>
            <person name="Rise C."/>
            <person name="Rogov P."/>
            <person name="Ross K."/>
            <person name="Ryan E."/>
            <person name="Settipalli S."/>
            <person name="Shea T."/>
            <person name="Sherpa N."/>
            <person name="Shi L."/>
            <person name="Shih D."/>
            <person name="Sparrow T."/>
            <person name="Spaulding J."/>
            <person name="Stalker J."/>
            <person name="Stange-Thomann N."/>
            <person name="Stavropoulos S."/>
            <person name="Stone C."/>
            <person name="Strader C."/>
            <person name="Tesfaye S."/>
            <person name="Thomson T."/>
            <person name="Thoulutsang Y."/>
            <person name="Thoulutsang D."/>
            <person name="Topham K."/>
            <person name="Topping I."/>
            <person name="Tsamla T."/>
            <person name="Vassiliev H."/>
            <person name="Vo A."/>
            <person name="Wangchuk T."/>
            <person name="Wangdi T."/>
            <person name="Weiand M."/>
            <person name="Wilkinson J."/>
            <person name="Wilson A."/>
            <person name="Yadav S."/>
            <person name="Young G."/>
            <person name="Yu Q."/>
            <person name="Zembek L."/>
            <person name="Zhong D."/>
            <person name="Zimmer A."/>
            <person name="Zwirko Z."/>
            <person name="Jaffe D.B."/>
            <person name="Alvarez P."/>
            <person name="Brockman W."/>
            <person name="Butler J."/>
            <person name="Chin C."/>
            <person name="Gnerre S."/>
            <person name="Grabherr M."/>
            <person name="Kleber M."/>
            <person name="Mauceli E."/>
            <person name="MacCallum I."/>
        </authorList>
    </citation>
    <scope>NUCLEOTIDE SEQUENCE [LARGE SCALE GENOMIC DNA]</scope>
    <source>
        <strain evidence="3">white501</strain>
    </source>
</reference>
<organism evidence="2 3">
    <name type="scientific">Drosophila simulans</name>
    <name type="common">Fruit fly</name>
    <dbReference type="NCBI Taxonomy" id="7240"/>
    <lineage>
        <taxon>Eukaryota</taxon>
        <taxon>Metazoa</taxon>
        <taxon>Ecdysozoa</taxon>
        <taxon>Arthropoda</taxon>
        <taxon>Hexapoda</taxon>
        <taxon>Insecta</taxon>
        <taxon>Pterygota</taxon>
        <taxon>Neoptera</taxon>
        <taxon>Endopterygota</taxon>
        <taxon>Diptera</taxon>
        <taxon>Brachycera</taxon>
        <taxon>Muscomorpha</taxon>
        <taxon>Ephydroidea</taxon>
        <taxon>Drosophilidae</taxon>
        <taxon>Drosophila</taxon>
        <taxon>Sophophora</taxon>
    </lineage>
</organism>
<dbReference type="STRING" id="7240.B4R534"/>
<accession>B4R534</accession>
<feature type="compositionally biased region" description="Polar residues" evidence="1">
    <location>
        <begin position="154"/>
        <end position="163"/>
    </location>
</feature>
<sequence>MFDRSLIPTGGASVSRVSTFTERHHRRVQLSRNKLYLQRLSRATSLVHKQPPLMNVKTQSGFDVLHEDARIFLERTNANVRLLLNLSKIKRTKGTIDFAEGPPVVPQSALPQMLRRLDRVQRHNLWLGLRLMRIHERKREGDQRKREGEKRTSEQSQSSNLRCSSVMTNRSALGENEVFNKYIGWDLEMPDEYLELIRLLRPRIVLHFGLMDTAVGPSGCAAIY</sequence>
<dbReference type="PhylomeDB" id="B4R534"/>
<feature type="compositionally biased region" description="Basic and acidic residues" evidence="1">
    <location>
        <begin position="138"/>
        <end position="153"/>
    </location>
</feature>
<dbReference type="OrthoDB" id="193499at2759"/>
<proteinExistence type="predicted"/>
<evidence type="ECO:0000256" key="1">
    <source>
        <dbReference type="SAM" id="MobiDB-lite"/>
    </source>
</evidence>
<keyword evidence="3" id="KW-1185">Reference proteome</keyword>
<dbReference type="AlphaFoldDB" id="B4R534"/>
<dbReference type="Bgee" id="FBgn0188341">
    <property type="expression patterns" value="Expressed in male reproductive system and 3 other cell types or tissues"/>
</dbReference>
<evidence type="ECO:0000313" key="2">
    <source>
        <dbReference type="EMBL" id="EDX17183.1"/>
    </source>
</evidence>
<dbReference type="EMBL" id="CM000366">
    <property type="protein sequence ID" value="EDX17183.1"/>
    <property type="molecule type" value="Genomic_DNA"/>
</dbReference>
<name>B4R534_DROSI</name>
<gene>
    <name evidence="2" type="primary">Dsim\GD16753</name>
    <name evidence="2" type="ORF">Dsim_GD16753</name>
</gene>
<dbReference type="Proteomes" id="UP000000304">
    <property type="component" value="Chromosome X"/>
</dbReference>
<dbReference type="HOGENOM" id="CLU_1236224_0_0_1"/>
<protein>
    <submittedName>
        <fullName evidence="2">GD16753</fullName>
    </submittedName>
</protein>